<dbReference type="RefSeq" id="WP_064511657.1">
    <property type="nucleotide sequence ID" value="NZ_LXEP01000003.1"/>
</dbReference>
<organism evidence="1 2">
    <name type="scientific">Buttiauxella gaviniae ATCC 51604</name>
    <dbReference type="NCBI Taxonomy" id="1354253"/>
    <lineage>
        <taxon>Bacteria</taxon>
        <taxon>Pseudomonadati</taxon>
        <taxon>Pseudomonadota</taxon>
        <taxon>Gammaproteobacteria</taxon>
        <taxon>Enterobacterales</taxon>
        <taxon>Enterobacteriaceae</taxon>
        <taxon>Buttiauxella</taxon>
    </lineage>
</organism>
<dbReference type="Pfam" id="PF07103">
    <property type="entry name" value="DUF1365"/>
    <property type="match status" value="1"/>
</dbReference>
<evidence type="ECO:0000313" key="2">
    <source>
        <dbReference type="Proteomes" id="UP000078504"/>
    </source>
</evidence>
<dbReference type="Proteomes" id="UP000078504">
    <property type="component" value="Unassembled WGS sequence"/>
</dbReference>
<sequence length="240" mass="28588">MNSCLYQGVLRHRRLQPKVHHFRYRVFMGWLDLDELDALSLVGIRRNKFAAAAFYDADYPLGMPLKENVLNRLESLTRERPGGRVMLLTQLRYFGFHFNPINFYYCYDRTDTLLWILAEVRNTPWNERHYYAVDGQVAHPIEKAFHVSPFNPMDMVYHWRFNKPGKTLYMHIENHQQSKVFDATLALSRTPLTRTNLASVLRRIPLMTLKTVFAIYWQALRLWIKRVPLYSHPVNRSDRS</sequence>
<proteinExistence type="predicted"/>
<name>A0A1B7I603_9ENTR</name>
<dbReference type="AlphaFoldDB" id="A0A1B7I603"/>
<dbReference type="EMBL" id="LXEP01000003">
    <property type="protein sequence ID" value="OAT23880.1"/>
    <property type="molecule type" value="Genomic_DNA"/>
</dbReference>
<evidence type="ECO:0008006" key="3">
    <source>
        <dbReference type="Google" id="ProtNLM"/>
    </source>
</evidence>
<gene>
    <name evidence="1" type="ORF">M977_00170</name>
</gene>
<dbReference type="InterPro" id="IPR010775">
    <property type="entry name" value="DUF1365"/>
</dbReference>
<dbReference type="PATRIC" id="fig|1354253.4.peg.175"/>
<comment type="caution">
    <text evidence="1">The sequence shown here is derived from an EMBL/GenBank/DDBJ whole genome shotgun (WGS) entry which is preliminary data.</text>
</comment>
<reference evidence="1 2" key="1">
    <citation type="submission" date="2016-04" db="EMBL/GenBank/DDBJ databases">
        <title>ATOL: Assembling a taxonomically balanced genome-scale reconstruction of the evolutionary history of the Enterobacteriaceae.</title>
        <authorList>
            <person name="Plunkett G.III."/>
            <person name="Neeno-Eckwall E.C."/>
            <person name="Glasner J.D."/>
            <person name="Perna N.T."/>
        </authorList>
    </citation>
    <scope>NUCLEOTIDE SEQUENCE [LARGE SCALE GENOMIC DNA]</scope>
    <source>
        <strain evidence="1 2">ATCC 51604</strain>
    </source>
</reference>
<protein>
    <recommendedName>
        <fullName evidence="3">Plasmid partition ParA protein</fullName>
    </recommendedName>
</protein>
<dbReference type="PANTHER" id="PTHR33973:SF4">
    <property type="entry name" value="OS07G0153300 PROTEIN"/>
    <property type="match status" value="1"/>
</dbReference>
<evidence type="ECO:0000313" key="1">
    <source>
        <dbReference type="EMBL" id="OAT23880.1"/>
    </source>
</evidence>
<dbReference type="PANTHER" id="PTHR33973">
    <property type="entry name" value="OS07G0153300 PROTEIN"/>
    <property type="match status" value="1"/>
</dbReference>
<accession>A0A1B7I603</accession>